<dbReference type="Proteomes" id="UP000247790">
    <property type="component" value="Unassembled WGS sequence"/>
</dbReference>
<evidence type="ECO:0000313" key="1">
    <source>
        <dbReference type="EMBL" id="PYE44246.1"/>
    </source>
</evidence>
<organism evidence="1 2">
    <name type="scientific">Paenibacillus barcinonensis</name>
    <dbReference type="NCBI Taxonomy" id="198119"/>
    <lineage>
        <taxon>Bacteria</taxon>
        <taxon>Bacillati</taxon>
        <taxon>Bacillota</taxon>
        <taxon>Bacilli</taxon>
        <taxon>Bacillales</taxon>
        <taxon>Paenibacillaceae</taxon>
        <taxon>Paenibacillus</taxon>
    </lineage>
</organism>
<reference evidence="1 2" key="1">
    <citation type="submission" date="2018-06" db="EMBL/GenBank/DDBJ databases">
        <title>Genomic Encyclopedia of Type Strains, Phase III (KMG-III): the genomes of soil and plant-associated and newly described type strains.</title>
        <authorList>
            <person name="Whitman W."/>
        </authorList>
    </citation>
    <scope>NUCLEOTIDE SEQUENCE [LARGE SCALE GENOMIC DNA]</scope>
    <source>
        <strain evidence="1 2">CECT 7022</strain>
    </source>
</reference>
<evidence type="ECO:0008006" key="3">
    <source>
        <dbReference type="Google" id="ProtNLM"/>
    </source>
</evidence>
<sequence>MWCSVYPRGDVMMMNNYIGNAAYCYANSAAMLLASIEEKVEPGLLEVVGGFSLGAFLSPNNILFFDNCSMSPDYAVTKALHIMGFTVTERAYDRGSRMPLDALKASLSKGPVMVGPLNMGKLNYNPNYRALEGSDHYVLLLALEGAEVLLHDPAGFPNVYLGLEQLEEAWRTEFPWSSQVYRSWHQPERVEHPDRTEINHRACAWFYSSLIEQNKDKVNGGRTGMTAIMQKAEQIRSGELSDNEWAHYVYFTLPVGARRAEDYRLFFEKINPALSALKHTQSLQMGACQSRLVSRNWDEAGRWMSELAETEARLEAEIMKMKFD</sequence>
<evidence type="ECO:0000313" key="2">
    <source>
        <dbReference type="Proteomes" id="UP000247790"/>
    </source>
</evidence>
<proteinExistence type="predicted"/>
<dbReference type="AlphaFoldDB" id="A0A2V4V5Z6"/>
<protein>
    <recommendedName>
        <fullName evidence="3">Butirosin biosynthesis protein H-like</fullName>
    </recommendedName>
</protein>
<accession>A0A2V4V5Z6</accession>
<comment type="caution">
    <text evidence="1">The sequence shown here is derived from an EMBL/GenBank/DDBJ whole genome shotgun (WGS) entry which is preliminary data.</text>
</comment>
<gene>
    <name evidence="1" type="ORF">DFQ00_12523</name>
</gene>
<dbReference type="EMBL" id="QJSW01000025">
    <property type="protein sequence ID" value="PYE44246.1"/>
    <property type="molecule type" value="Genomic_DNA"/>
</dbReference>
<name>A0A2V4V5Z6_PAEBA</name>